<evidence type="ECO:0000313" key="3">
    <source>
        <dbReference type="Proteomes" id="UP000030687"/>
    </source>
</evidence>
<dbReference type="PANTHER" id="PTHR34371">
    <property type="entry name" value="OS01G0551000 PROTEIN"/>
    <property type="match status" value="1"/>
</dbReference>
<dbReference type="InterPro" id="IPR007789">
    <property type="entry name" value="DUF688"/>
</dbReference>
<dbReference type="PANTHER" id="PTHR34371:SF6">
    <property type="entry name" value="MEMBRANE-ASSOCIATED KINASE REGULATOR 6"/>
    <property type="match status" value="1"/>
</dbReference>
<sequence length="250" mass="27100">MVLDSEEKECHDLTSRSSSSSTVPKLSLLSLPSNNKAAISMEPPGMLTPPIKVLASVPFQWEEAPGKPRPCRAAAGDDGESKPKNVVRCLELPPRLLNEAKVASSGMPSPTTVLDGPYVGGGGRSFRKGGSFRGPAPESTWGRKERVLFGSSRWGSFKKNSNNSKEVVFGIGSGFDFLFPDVECDAGGDRSYGGGDRCNKDGTRVKMVSKRSVSFRNSISQTKSRLLTSICEGFRQVVPLSWSRRRGRRN</sequence>
<dbReference type="Gramene" id="ESR54342">
    <property type="protein sequence ID" value="ESR54342"/>
    <property type="gene ID" value="CICLE_v10021848mg"/>
</dbReference>
<keyword evidence="3" id="KW-1185">Reference proteome</keyword>
<organism evidence="2 3">
    <name type="scientific">Citrus clementina</name>
    <name type="common">Clementine</name>
    <name type="synonym">Citrus deliciosa x Citrus sinensis</name>
    <dbReference type="NCBI Taxonomy" id="85681"/>
    <lineage>
        <taxon>Eukaryota</taxon>
        <taxon>Viridiplantae</taxon>
        <taxon>Streptophyta</taxon>
        <taxon>Embryophyta</taxon>
        <taxon>Tracheophyta</taxon>
        <taxon>Spermatophyta</taxon>
        <taxon>Magnoliopsida</taxon>
        <taxon>eudicotyledons</taxon>
        <taxon>Gunneridae</taxon>
        <taxon>Pentapetalae</taxon>
        <taxon>rosids</taxon>
        <taxon>malvids</taxon>
        <taxon>Sapindales</taxon>
        <taxon>Rutaceae</taxon>
        <taxon>Aurantioideae</taxon>
        <taxon>Citrus</taxon>
    </lineage>
</organism>
<evidence type="ECO:0008006" key="4">
    <source>
        <dbReference type="Google" id="ProtNLM"/>
    </source>
</evidence>
<dbReference type="STRING" id="85681.V4TLR5"/>
<proteinExistence type="predicted"/>
<dbReference type="OrthoDB" id="1934555at2759"/>
<feature type="region of interest" description="Disordered" evidence="1">
    <location>
        <begin position="65"/>
        <end position="84"/>
    </location>
</feature>
<dbReference type="FunCoup" id="V4TLR5">
    <property type="interactions" value="31"/>
</dbReference>
<dbReference type="Proteomes" id="UP000030687">
    <property type="component" value="Unassembled WGS sequence"/>
</dbReference>
<feature type="compositionally biased region" description="Low complexity" evidence="1">
    <location>
        <begin position="15"/>
        <end position="27"/>
    </location>
</feature>
<dbReference type="InParanoid" id="V4TLR5"/>
<dbReference type="OMA" id="DFDTHEK"/>
<evidence type="ECO:0000256" key="1">
    <source>
        <dbReference type="SAM" id="MobiDB-lite"/>
    </source>
</evidence>
<dbReference type="EMBL" id="KI536661">
    <property type="protein sequence ID" value="ESR54342.1"/>
    <property type="molecule type" value="Genomic_DNA"/>
</dbReference>
<dbReference type="Pfam" id="PF05097">
    <property type="entry name" value="DUF688"/>
    <property type="match status" value="1"/>
</dbReference>
<dbReference type="eggNOG" id="ENOG502S288">
    <property type="taxonomic scope" value="Eukaryota"/>
</dbReference>
<evidence type="ECO:0000313" key="2">
    <source>
        <dbReference type="EMBL" id="ESR54342.1"/>
    </source>
</evidence>
<dbReference type="AlphaFoldDB" id="V4TLR5"/>
<reference evidence="2 3" key="1">
    <citation type="submission" date="2013-10" db="EMBL/GenBank/DDBJ databases">
        <authorList>
            <consortium name="International Citrus Genome Consortium"/>
            <person name="Jenkins J."/>
            <person name="Schmutz J."/>
            <person name="Prochnik S."/>
            <person name="Rokhsar D."/>
            <person name="Gmitter F."/>
            <person name="Ollitrault P."/>
            <person name="Machado M."/>
            <person name="Talon M."/>
            <person name="Wincker P."/>
            <person name="Jaillon O."/>
            <person name="Morgante M."/>
        </authorList>
    </citation>
    <scope>NUCLEOTIDE SEQUENCE</scope>
    <source>
        <strain evidence="3">cv. Clemenules</strain>
    </source>
</reference>
<name>V4TLR5_CITCL</name>
<protein>
    <recommendedName>
        <fullName evidence="4">DUF688 domain-containing protein</fullName>
    </recommendedName>
</protein>
<dbReference type="KEGG" id="cic:CICLE_v10021848mg"/>
<gene>
    <name evidence="2" type="ORF">CICLE_v10021848mg</name>
</gene>
<accession>V4TLR5</accession>
<feature type="region of interest" description="Disordered" evidence="1">
    <location>
        <begin position="1"/>
        <end position="27"/>
    </location>
</feature>